<gene>
    <name evidence="5" type="ORF">V8P97_02510</name>
</gene>
<evidence type="ECO:0000256" key="3">
    <source>
        <dbReference type="ARBA" id="ARBA00023163"/>
    </source>
</evidence>
<dbReference type="EMBL" id="JBANBB010000001">
    <property type="protein sequence ID" value="MEK0306344.1"/>
    <property type="molecule type" value="Genomic_DNA"/>
</dbReference>
<dbReference type="RefSeq" id="WP_340486162.1">
    <property type="nucleotide sequence ID" value="NZ_JBANDZ010000001.1"/>
</dbReference>
<evidence type="ECO:0000313" key="5">
    <source>
        <dbReference type="EMBL" id="MEK0306344.1"/>
    </source>
</evidence>
<keyword evidence="6" id="KW-1185">Reference proteome</keyword>
<accession>A0ABU8ZMC1</accession>
<feature type="domain" description="HTH marR-type" evidence="4">
    <location>
        <begin position="1"/>
        <end position="155"/>
    </location>
</feature>
<protein>
    <submittedName>
        <fullName evidence="5">MarR family transcriptional regulator</fullName>
    </submittedName>
</protein>
<dbReference type="InterPro" id="IPR036388">
    <property type="entry name" value="WH-like_DNA-bd_sf"/>
</dbReference>
<dbReference type="Pfam" id="PF12802">
    <property type="entry name" value="MarR_2"/>
    <property type="match status" value="1"/>
</dbReference>
<organism evidence="5 6">
    <name type="scientific">Bifidobacterium favimelis</name>
    <dbReference type="NCBI Taxonomy" id="3122979"/>
    <lineage>
        <taxon>Bacteria</taxon>
        <taxon>Bacillati</taxon>
        <taxon>Actinomycetota</taxon>
        <taxon>Actinomycetes</taxon>
        <taxon>Bifidobacteriales</taxon>
        <taxon>Bifidobacteriaceae</taxon>
        <taxon>Bifidobacterium</taxon>
    </lineage>
</organism>
<keyword evidence="1" id="KW-0805">Transcription regulation</keyword>
<name>A0ABU8ZMC1_9BIFI</name>
<dbReference type="Gene3D" id="1.10.10.10">
    <property type="entry name" value="Winged helix-like DNA-binding domain superfamily/Winged helix DNA-binding domain"/>
    <property type="match status" value="1"/>
</dbReference>
<keyword evidence="3" id="KW-0804">Transcription</keyword>
<dbReference type="InterPro" id="IPR023187">
    <property type="entry name" value="Tscrpt_reg_MarR-type_CS"/>
</dbReference>
<evidence type="ECO:0000313" key="6">
    <source>
        <dbReference type="Proteomes" id="UP001373159"/>
    </source>
</evidence>
<dbReference type="PROSITE" id="PS50995">
    <property type="entry name" value="HTH_MARR_2"/>
    <property type="match status" value="1"/>
</dbReference>
<evidence type="ECO:0000259" key="4">
    <source>
        <dbReference type="PROSITE" id="PS50995"/>
    </source>
</evidence>
<sequence length="167" mass="18974">MQKGRRHMQGMTRMEENPGSLIKKANILIEKHLTSQVKVIFPDLTGTQFIIVYFLYEAEGTRVTQKDVADRFCLSHPTVRSIVKRLEASGWVAAHPLPEDRRQVRLSITDMGRRRMSVDGRRIADAMNGTNSLALKGFSPEEKSLLVSFLNRIIHTMRHADRAGTDT</sequence>
<evidence type="ECO:0000256" key="1">
    <source>
        <dbReference type="ARBA" id="ARBA00023015"/>
    </source>
</evidence>
<reference evidence="5 6" key="1">
    <citation type="submission" date="2024-02" db="EMBL/GenBank/DDBJ databases">
        <title>Bifidobacterium honeyensis sp. nov., isolated from the comb honey.</title>
        <authorList>
            <person name="Liu W."/>
            <person name="Li Y."/>
        </authorList>
    </citation>
    <scope>NUCLEOTIDE SEQUENCE [LARGE SCALE GENOMIC DNA]</scope>
    <source>
        <strain evidence="5 6">IMAU50988</strain>
    </source>
</reference>
<dbReference type="InterPro" id="IPR036390">
    <property type="entry name" value="WH_DNA-bd_sf"/>
</dbReference>
<dbReference type="InterPro" id="IPR000835">
    <property type="entry name" value="HTH_MarR-typ"/>
</dbReference>
<dbReference type="InterPro" id="IPR039422">
    <property type="entry name" value="MarR/SlyA-like"/>
</dbReference>
<proteinExistence type="predicted"/>
<dbReference type="PANTHER" id="PTHR33164:SF43">
    <property type="entry name" value="HTH-TYPE TRANSCRIPTIONAL REPRESSOR YETL"/>
    <property type="match status" value="1"/>
</dbReference>
<evidence type="ECO:0000256" key="2">
    <source>
        <dbReference type="ARBA" id="ARBA00023125"/>
    </source>
</evidence>
<dbReference type="PANTHER" id="PTHR33164">
    <property type="entry name" value="TRANSCRIPTIONAL REGULATOR, MARR FAMILY"/>
    <property type="match status" value="1"/>
</dbReference>
<dbReference type="SMART" id="SM00347">
    <property type="entry name" value="HTH_MARR"/>
    <property type="match status" value="1"/>
</dbReference>
<keyword evidence="2" id="KW-0238">DNA-binding</keyword>
<dbReference type="Proteomes" id="UP001373159">
    <property type="component" value="Unassembled WGS sequence"/>
</dbReference>
<dbReference type="PROSITE" id="PS01117">
    <property type="entry name" value="HTH_MARR_1"/>
    <property type="match status" value="1"/>
</dbReference>
<dbReference type="SUPFAM" id="SSF46785">
    <property type="entry name" value="Winged helix' DNA-binding domain"/>
    <property type="match status" value="1"/>
</dbReference>
<comment type="caution">
    <text evidence="5">The sequence shown here is derived from an EMBL/GenBank/DDBJ whole genome shotgun (WGS) entry which is preliminary data.</text>
</comment>